<evidence type="ECO:0000313" key="3">
    <source>
        <dbReference type="EMBL" id="KYD12467.1"/>
    </source>
</evidence>
<dbReference type="InterPro" id="IPR009097">
    <property type="entry name" value="Cyclic_Pdiesterase"/>
</dbReference>
<feature type="active site" description="Proton donor" evidence="2">
    <location>
        <position position="144"/>
    </location>
</feature>
<dbReference type="SUPFAM" id="SSF55144">
    <property type="entry name" value="LigT-like"/>
    <property type="match status" value="1"/>
</dbReference>
<accession>A0A150LJF4</accession>
<reference evidence="3 4" key="1">
    <citation type="submission" date="2016-01" db="EMBL/GenBank/DDBJ databases">
        <title>Draft Genome Sequences of Seven Thermophilic Sporeformers Isolated from Foods.</title>
        <authorList>
            <person name="Berendsen E.M."/>
            <person name="Wells-Bennik M.H."/>
            <person name="Krawcyk A.O."/>
            <person name="De Jong A."/>
            <person name="Holsappel S."/>
            <person name="Eijlander R.T."/>
            <person name="Kuipers O.P."/>
        </authorList>
    </citation>
    <scope>NUCLEOTIDE SEQUENCE [LARGE SCALE GENOMIC DNA]</scope>
    <source>
        <strain evidence="3 4">B4135</strain>
    </source>
</reference>
<name>A0A150LJF4_9BACI</name>
<dbReference type="PANTHER" id="PTHR35561">
    <property type="entry name" value="RNA 2',3'-CYCLIC PHOSPHODIESTERASE"/>
    <property type="match status" value="1"/>
</dbReference>
<dbReference type="EC" id="3.1.4.58" evidence="2"/>
<feature type="short sequence motif" description="HXTX 2" evidence="2">
    <location>
        <begin position="230"/>
        <end position="233"/>
    </location>
</feature>
<gene>
    <name evidence="3" type="ORF">B4135_3031</name>
</gene>
<evidence type="ECO:0000313" key="4">
    <source>
        <dbReference type="Proteomes" id="UP000075683"/>
    </source>
</evidence>
<dbReference type="PANTHER" id="PTHR35561:SF1">
    <property type="entry name" value="RNA 2',3'-CYCLIC PHOSPHODIESTERASE"/>
    <property type="match status" value="1"/>
</dbReference>
<dbReference type="Gene3D" id="3.90.1140.10">
    <property type="entry name" value="Cyclic phosphodiesterase"/>
    <property type="match status" value="1"/>
</dbReference>
<dbReference type="HAMAP" id="MF_01940">
    <property type="entry name" value="RNA_CPDase"/>
    <property type="match status" value="1"/>
</dbReference>
<dbReference type="Proteomes" id="UP000075683">
    <property type="component" value="Unassembled WGS sequence"/>
</dbReference>
<evidence type="ECO:0000256" key="2">
    <source>
        <dbReference type="HAMAP-Rule" id="MF_01940"/>
    </source>
</evidence>
<organism evidence="3 4">
    <name type="scientific">Caldibacillus debilis</name>
    <dbReference type="NCBI Taxonomy" id="301148"/>
    <lineage>
        <taxon>Bacteria</taxon>
        <taxon>Bacillati</taxon>
        <taxon>Bacillota</taxon>
        <taxon>Bacilli</taxon>
        <taxon>Bacillales</taxon>
        <taxon>Bacillaceae</taxon>
        <taxon>Caldibacillus</taxon>
    </lineage>
</organism>
<dbReference type="STRING" id="301148.B4135_3031"/>
<dbReference type="NCBIfam" id="TIGR02258">
    <property type="entry name" value="2_5_ligase"/>
    <property type="match status" value="1"/>
</dbReference>
<feature type="active site" description="Proton acceptor" evidence="2">
    <location>
        <position position="230"/>
    </location>
</feature>
<dbReference type="AlphaFoldDB" id="A0A150LJF4"/>
<comment type="caution">
    <text evidence="3">The sequence shown here is derived from an EMBL/GenBank/DDBJ whole genome shotgun (WGS) entry which is preliminary data.</text>
</comment>
<dbReference type="Pfam" id="PF13563">
    <property type="entry name" value="2_5_RNA_ligase2"/>
    <property type="match status" value="1"/>
</dbReference>
<dbReference type="PATRIC" id="fig|301148.3.peg.802"/>
<dbReference type="GO" id="GO:0008664">
    <property type="term" value="F:RNA 2',3'-cyclic 3'-phosphodiesterase activity"/>
    <property type="evidence" value="ECO:0007669"/>
    <property type="project" value="UniProtKB-EC"/>
</dbReference>
<dbReference type="GO" id="GO:0004113">
    <property type="term" value="F:2',3'-cyclic-nucleotide 3'-phosphodiesterase activity"/>
    <property type="evidence" value="ECO:0007669"/>
    <property type="project" value="InterPro"/>
</dbReference>
<keyword evidence="1 2" id="KW-0378">Hydrolase</keyword>
<feature type="short sequence motif" description="HXTX 1" evidence="2">
    <location>
        <begin position="144"/>
        <end position="147"/>
    </location>
</feature>
<evidence type="ECO:0000256" key="1">
    <source>
        <dbReference type="ARBA" id="ARBA00022801"/>
    </source>
</evidence>
<proteinExistence type="inferred from homology"/>
<comment type="function">
    <text evidence="2">Hydrolyzes RNA 2',3'-cyclic phosphodiester to an RNA 2'-phosphomonoester.</text>
</comment>
<protein>
    <recommendedName>
        <fullName evidence="2">RNA 2',3'-cyclic phosphodiesterase</fullName>
        <shortName evidence="2">RNA 2',3'-CPDase</shortName>
        <ecNumber evidence="2">3.1.4.58</ecNumber>
    </recommendedName>
</protein>
<comment type="catalytic activity">
    <reaction evidence="2">
        <text>a 3'-end 2',3'-cyclophospho-ribonucleotide-RNA + H2O = a 3'-end 2'-phospho-ribonucleotide-RNA + H(+)</text>
        <dbReference type="Rhea" id="RHEA:11828"/>
        <dbReference type="Rhea" id="RHEA-COMP:10464"/>
        <dbReference type="Rhea" id="RHEA-COMP:17353"/>
        <dbReference type="ChEBI" id="CHEBI:15377"/>
        <dbReference type="ChEBI" id="CHEBI:15378"/>
        <dbReference type="ChEBI" id="CHEBI:83064"/>
        <dbReference type="ChEBI" id="CHEBI:173113"/>
        <dbReference type="EC" id="3.1.4.58"/>
    </reaction>
</comment>
<dbReference type="EMBL" id="LQYT01000092">
    <property type="protein sequence ID" value="KYD12467.1"/>
    <property type="molecule type" value="Genomic_DNA"/>
</dbReference>
<dbReference type="InterPro" id="IPR004175">
    <property type="entry name" value="RNA_CPDase"/>
</dbReference>
<comment type="similarity">
    <text evidence="2">Belongs to the 2H phosphoesterase superfamily. ThpR family.</text>
</comment>
<sequence>MRVNIRSVEFFKKPLPEIFLEGDEFVRVFDVSGFFRFTRAGVKRIVYIIINLIEYFQCKKFPDSSNFARSGRKIEKIQGGSAPLNFLYKKSTEKGGMMMNDWPRPHYFFAVKLPDETKSFLSRWVGGAFPKDWFGRWVHPLDYHITMAFLGNVKENKVKDFSLRMADMLKEETAFPLTLGETGYFGKKDSPRVFWAGVQDSPPLAELQRKIFRLCLDEGFRLDQKPFRPHITLARKGTEHLEPGSVVKPIHHPEGTPHTFFVEQVVLYKTARRESPKYQELVVMPLKK</sequence>